<accession>B7AR58</accession>
<keyword evidence="2" id="KW-1185">Reference proteome</keyword>
<sequence length="124" mass="14061">MRAGREMQQITTPAWMDLYGMQNRYTQKYGTTKMSYGINGMLQQPDSGKIYLVNGSRLNLIGRRELNLDIETSPEGPYAMNEVDGYTGFLWYNNICAVSVQNIRIDNPDVQMVVEALEKVELAG</sequence>
<evidence type="ECO:0000313" key="2">
    <source>
        <dbReference type="Proteomes" id="UP000003136"/>
    </source>
</evidence>
<dbReference type="Proteomes" id="UP000003136">
    <property type="component" value="Unassembled WGS sequence"/>
</dbReference>
<dbReference type="STRING" id="483218.BACPEC_01168"/>
<proteinExistence type="predicted"/>
<reference evidence="1 2" key="1">
    <citation type="submission" date="2008-11" db="EMBL/GenBank/DDBJ databases">
        <title>Draft genome sequence of Bacteroides pectinophilus (ATCC 43243).</title>
        <authorList>
            <person name="Sudarsanam P."/>
            <person name="Ley R."/>
            <person name="Guruge J."/>
            <person name="Turnbaugh P.J."/>
            <person name="Mahowald M."/>
            <person name="Liep D."/>
            <person name="Gordon J."/>
        </authorList>
    </citation>
    <scope>NUCLEOTIDE SEQUENCE [LARGE SCALE GENOMIC DNA]</scope>
    <source>
        <strain evidence="1 2">ATCC 43243</strain>
    </source>
</reference>
<evidence type="ECO:0000313" key="1">
    <source>
        <dbReference type="EMBL" id="EEC58180.1"/>
    </source>
</evidence>
<gene>
    <name evidence="1" type="ORF">BACPEC_01168</name>
</gene>
<protein>
    <submittedName>
        <fullName evidence="1">Uncharacterized protein</fullName>
    </submittedName>
</protein>
<dbReference type="HOGENOM" id="CLU_1999345_0_0_9"/>
<comment type="caution">
    <text evidence="1">The sequence shown here is derived from an EMBL/GenBank/DDBJ whole genome shotgun (WGS) entry which is preliminary data.</text>
</comment>
<organism evidence="1 2">
    <name type="scientific">[Bacteroides] pectinophilus ATCC 43243</name>
    <dbReference type="NCBI Taxonomy" id="483218"/>
    <lineage>
        <taxon>Bacteria</taxon>
        <taxon>Bacillati</taxon>
        <taxon>Bacillota</taxon>
        <taxon>Clostridia</taxon>
        <taxon>Eubacteriales</taxon>
    </lineage>
</organism>
<name>B7AR58_9FIRM</name>
<dbReference type="EMBL" id="ABVQ01000035">
    <property type="protein sequence ID" value="EEC58180.1"/>
    <property type="molecule type" value="Genomic_DNA"/>
</dbReference>
<dbReference type="AlphaFoldDB" id="B7AR58"/>
<reference evidence="1 2" key="2">
    <citation type="submission" date="2008-11" db="EMBL/GenBank/DDBJ databases">
        <authorList>
            <person name="Fulton L."/>
            <person name="Clifton S."/>
            <person name="Fulton B."/>
            <person name="Xu J."/>
            <person name="Minx P."/>
            <person name="Pepin K.H."/>
            <person name="Johnson M."/>
            <person name="Bhonagiri V."/>
            <person name="Nash W.E."/>
            <person name="Mardis E.R."/>
            <person name="Wilson R.K."/>
        </authorList>
    </citation>
    <scope>NUCLEOTIDE SEQUENCE [LARGE SCALE GENOMIC DNA]</scope>
    <source>
        <strain evidence="1 2">ATCC 43243</strain>
    </source>
</reference>